<name>A0AAU0MH95_9MICO</name>
<dbReference type="KEGG" id="mliy:RYJ27_01730"/>
<keyword evidence="2" id="KW-1185">Reference proteome</keyword>
<accession>A0AAU0MH95</accession>
<dbReference type="RefSeq" id="WP_330171074.1">
    <property type="nucleotide sequence ID" value="NZ_CP137080.1"/>
</dbReference>
<gene>
    <name evidence="1" type="ORF">RYJ27_01730</name>
</gene>
<organism evidence="1 2">
    <name type="scientific">Microbacterium limosum</name>
    <dbReference type="NCBI Taxonomy" id="3079935"/>
    <lineage>
        <taxon>Bacteria</taxon>
        <taxon>Bacillati</taxon>
        <taxon>Actinomycetota</taxon>
        <taxon>Actinomycetes</taxon>
        <taxon>Micrococcales</taxon>
        <taxon>Microbacteriaceae</taxon>
        <taxon>Microbacterium</taxon>
    </lineage>
</organism>
<evidence type="ECO:0000313" key="2">
    <source>
        <dbReference type="Proteomes" id="UP001329313"/>
    </source>
</evidence>
<reference evidence="1 2" key="1">
    <citation type="submission" date="2023-10" db="EMBL/GenBank/DDBJ databases">
        <title>Y20.</title>
        <authorList>
            <person name="Zhang G."/>
            <person name="Ding Y."/>
        </authorList>
    </citation>
    <scope>NUCLEOTIDE SEQUENCE [LARGE SCALE GENOMIC DNA]</scope>
    <source>
        <strain evidence="1 2">Y20</strain>
    </source>
</reference>
<evidence type="ECO:0000313" key="1">
    <source>
        <dbReference type="EMBL" id="WOQ69980.1"/>
    </source>
</evidence>
<dbReference type="Proteomes" id="UP001329313">
    <property type="component" value="Chromosome"/>
</dbReference>
<dbReference type="EMBL" id="CP137080">
    <property type="protein sequence ID" value="WOQ69980.1"/>
    <property type="molecule type" value="Genomic_DNA"/>
</dbReference>
<sequence length="113" mass="11676">MFDTVAPPTTTTDTAPPVTWVTVDRGLVVGSRPGEYVGSIEHAPIGHVAIDGAGNVVGRFDSLAQAKRALVSPPRSPRNEQEPAWHRTAQRVAAATGLLSASLAVAAVVITAV</sequence>
<protein>
    <submittedName>
        <fullName evidence="1">Uncharacterized protein</fullName>
    </submittedName>
</protein>
<proteinExistence type="predicted"/>
<dbReference type="AlphaFoldDB" id="A0AAU0MH95"/>